<dbReference type="RefSeq" id="WP_071453374.1">
    <property type="nucleotide sequence ID" value="NZ_CP017675.1"/>
</dbReference>
<feature type="compositionally biased region" description="Low complexity" evidence="1">
    <location>
        <begin position="104"/>
        <end position="115"/>
    </location>
</feature>
<gene>
    <name evidence="2" type="ORF">GlitD10_0369</name>
</gene>
<reference evidence="2 3" key="1">
    <citation type="submission" date="2016-10" db="EMBL/GenBank/DDBJ databases">
        <title>Description of Gloeomargarita lithophora gen. nov., sp. nov., a thylakoid-bearing basal-branching cyanobacterium with intracellular carbonates, and proposal for Gloeomargaritales ord. nov.</title>
        <authorList>
            <person name="Moreira D."/>
            <person name="Tavera R."/>
            <person name="Benzerara K."/>
            <person name="Skouri-Panet F."/>
            <person name="Couradeau E."/>
            <person name="Gerard E."/>
            <person name="Loussert C."/>
            <person name="Novelo E."/>
            <person name="Zivanovic Y."/>
            <person name="Lopez-Garcia P."/>
        </authorList>
    </citation>
    <scope>NUCLEOTIDE SEQUENCE [LARGE SCALE GENOMIC DNA]</scope>
    <source>
        <strain evidence="2 3">D10</strain>
    </source>
</reference>
<evidence type="ECO:0000256" key="1">
    <source>
        <dbReference type="SAM" id="MobiDB-lite"/>
    </source>
</evidence>
<evidence type="ECO:0000313" key="3">
    <source>
        <dbReference type="Proteomes" id="UP000180235"/>
    </source>
</evidence>
<dbReference type="OrthoDB" id="5772565at2"/>
<feature type="region of interest" description="Disordered" evidence="1">
    <location>
        <begin position="91"/>
        <end position="231"/>
    </location>
</feature>
<dbReference type="EMBL" id="CP017675">
    <property type="protein sequence ID" value="APB32679.1"/>
    <property type="molecule type" value="Genomic_DNA"/>
</dbReference>
<dbReference type="Proteomes" id="UP000180235">
    <property type="component" value="Chromosome"/>
</dbReference>
<feature type="compositionally biased region" description="Low complexity" evidence="1">
    <location>
        <begin position="198"/>
        <end position="216"/>
    </location>
</feature>
<proteinExistence type="predicted"/>
<sequence>MSLMTNPLHQPEIVHGISGRLRIRVPRLHTNPDLKVILETQVKATPMVETVRISAVTDSVIVNYRSSTQEKIYQLICQITETFFAPGRECNPQELSPVSPPEPTIATPEPEVIPTVPAPAPETIAQTADIKPKPVVTDSAPETIESSAPETTDTPLPELLDPEPAEAESEPVPEAPVPIIEDGIDEVASPVSDQPDIPAATTPPATKSPRRTNSTPRKPRTRKKPEPPLNS</sequence>
<dbReference type="AlphaFoldDB" id="A0A1J0A9T3"/>
<evidence type="ECO:0000313" key="2">
    <source>
        <dbReference type="EMBL" id="APB32679.1"/>
    </source>
</evidence>
<name>A0A1J0A9T3_9CYAN</name>
<feature type="compositionally biased region" description="Low complexity" evidence="1">
    <location>
        <begin position="149"/>
        <end position="159"/>
    </location>
</feature>
<organism evidence="2 3">
    <name type="scientific">Gloeomargarita lithophora Alchichica-D10</name>
    <dbReference type="NCBI Taxonomy" id="1188229"/>
    <lineage>
        <taxon>Bacteria</taxon>
        <taxon>Bacillati</taxon>
        <taxon>Cyanobacteriota</taxon>
        <taxon>Cyanophyceae</taxon>
        <taxon>Gloeomargaritales</taxon>
        <taxon>Gloeomargaritaceae</taxon>
        <taxon>Gloeomargarita</taxon>
    </lineage>
</organism>
<accession>A0A1J0A9T3</accession>
<protein>
    <submittedName>
        <fullName evidence="2">Uncharacterized protein</fullName>
    </submittedName>
</protein>
<dbReference type="Pfam" id="PF19991">
    <property type="entry name" value="HMA_2"/>
    <property type="match status" value="1"/>
</dbReference>
<keyword evidence="3" id="KW-1185">Reference proteome</keyword>
<feature type="compositionally biased region" description="Acidic residues" evidence="1">
    <location>
        <begin position="160"/>
        <end position="171"/>
    </location>
</feature>
<dbReference type="KEGG" id="glt:GlitD10_0369"/>